<dbReference type="InterPro" id="IPR025443">
    <property type="entry name" value="DUF4307"/>
</dbReference>
<sequence>MSTPARPRTTPSQRRWWVVGTVLVGLATALVVWYGIALNTNKPNWFYAGHEKITDSSVTVIYDVHREPDRPVVCRLVAENENHEVVGTRDVTVPPRGAGSTRERSVVQTTSRPLVGNVTGCWYPEG</sequence>
<protein>
    <submittedName>
        <fullName evidence="2">DUF4307 domain-containing protein</fullName>
    </submittedName>
</protein>
<accession>A0A2I1P8L0</accession>
<dbReference type="RefSeq" id="WP_070704421.1">
    <property type="nucleotide sequence ID" value="NZ_JBHLVH010000017.1"/>
</dbReference>
<organism evidence="2 3">
    <name type="scientific">Kytococcus schroeteri</name>
    <dbReference type="NCBI Taxonomy" id="138300"/>
    <lineage>
        <taxon>Bacteria</taxon>
        <taxon>Bacillati</taxon>
        <taxon>Actinomycetota</taxon>
        <taxon>Actinomycetes</taxon>
        <taxon>Micrococcales</taxon>
        <taxon>Kytococcaceae</taxon>
        <taxon>Kytococcus</taxon>
    </lineage>
</organism>
<dbReference type="AlphaFoldDB" id="A0A2I1P8L0"/>
<evidence type="ECO:0000256" key="1">
    <source>
        <dbReference type="SAM" id="Phobius"/>
    </source>
</evidence>
<evidence type="ECO:0000313" key="3">
    <source>
        <dbReference type="Proteomes" id="UP000234206"/>
    </source>
</evidence>
<dbReference type="OrthoDB" id="4868837at2"/>
<gene>
    <name evidence="2" type="ORF">CYJ76_10255</name>
</gene>
<keyword evidence="1" id="KW-0472">Membrane</keyword>
<dbReference type="Proteomes" id="UP000234206">
    <property type="component" value="Unassembled WGS sequence"/>
</dbReference>
<proteinExistence type="predicted"/>
<keyword evidence="1" id="KW-0812">Transmembrane</keyword>
<keyword evidence="1" id="KW-1133">Transmembrane helix</keyword>
<feature type="transmembrane region" description="Helical" evidence="1">
    <location>
        <begin position="16"/>
        <end position="36"/>
    </location>
</feature>
<dbReference type="EMBL" id="PKIZ01000022">
    <property type="protein sequence ID" value="PKZ40969.1"/>
    <property type="molecule type" value="Genomic_DNA"/>
</dbReference>
<dbReference type="Pfam" id="PF14155">
    <property type="entry name" value="DUF4307"/>
    <property type="match status" value="1"/>
</dbReference>
<comment type="caution">
    <text evidence="2">The sequence shown here is derived from an EMBL/GenBank/DDBJ whole genome shotgun (WGS) entry which is preliminary data.</text>
</comment>
<reference evidence="2 3" key="1">
    <citation type="submission" date="2017-12" db="EMBL/GenBank/DDBJ databases">
        <title>Phylogenetic diversity of female urinary microbiome.</title>
        <authorList>
            <person name="Thomas-White K."/>
            <person name="Wolfe A.J."/>
        </authorList>
    </citation>
    <scope>NUCLEOTIDE SEQUENCE [LARGE SCALE GENOMIC DNA]</scope>
    <source>
        <strain evidence="2 3">UMB1298</strain>
    </source>
</reference>
<name>A0A2I1P8L0_9MICO</name>
<keyword evidence="3" id="KW-1185">Reference proteome</keyword>
<evidence type="ECO:0000313" key="2">
    <source>
        <dbReference type="EMBL" id="PKZ40969.1"/>
    </source>
</evidence>